<dbReference type="EMBL" id="LNRQ01000009">
    <property type="protein sequence ID" value="KZM83268.1"/>
    <property type="molecule type" value="Genomic_DNA"/>
</dbReference>
<evidence type="ECO:0000313" key="3">
    <source>
        <dbReference type="Proteomes" id="UP000077755"/>
    </source>
</evidence>
<organism evidence="1">
    <name type="scientific">Daucus carota subsp. sativus</name>
    <name type="common">Carrot</name>
    <dbReference type="NCBI Taxonomy" id="79200"/>
    <lineage>
        <taxon>Eukaryota</taxon>
        <taxon>Viridiplantae</taxon>
        <taxon>Streptophyta</taxon>
        <taxon>Embryophyta</taxon>
        <taxon>Tracheophyta</taxon>
        <taxon>Spermatophyta</taxon>
        <taxon>Magnoliopsida</taxon>
        <taxon>eudicotyledons</taxon>
        <taxon>Gunneridae</taxon>
        <taxon>Pentapetalae</taxon>
        <taxon>asterids</taxon>
        <taxon>campanulids</taxon>
        <taxon>Apiales</taxon>
        <taxon>Apiaceae</taxon>
        <taxon>Apioideae</taxon>
        <taxon>Scandiceae</taxon>
        <taxon>Daucinae</taxon>
        <taxon>Daucus</taxon>
        <taxon>Daucus sect. Daucus</taxon>
    </lineage>
</organism>
<gene>
    <name evidence="1" type="ORF">DCAR_030837</name>
    <name evidence="2" type="ORF">DCAR_0935819</name>
</gene>
<accession>A0A175YJE6</accession>
<dbReference type="Gramene" id="KZM83268">
    <property type="protein sequence ID" value="KZM83268"/>
    <property type="gene ID" value="DCAR_030837"/>
</dbReference>
<keyword evidence="3" id="KW-1185">Reference proteome</keyword>
<dbReference type="Proteomes" id="UP000077755">
    <property type="component" value="Chromosome 9"/>
</dbReference>
<reference evidence="1" key="1">
    <citation type="journal article" date="2016" name="Nat. Genet.">
        <title>A high-quality carrot genome assembly provides new insights into carotenoid accumulation and asterid genome evolution.</title>
        <authorList>
            <person name="Iorizzo M."/>
            <person name="Ellison S."/>
            <person name="Senalik D."/>
            <person name="Zeng P."/>
            <person name="Satapoomin P."/>
            <person name="Huang J."/>
            <person name="Bowman M."/>
            <person name="Iovene M."/>
            <person name="Sanseverino W."/>
            <person name="Cavagnaro P."/>
            <person name="Yildiz M."/>
            <person name="Macko-Podgorni A."/>
            <person name="Moranska E."/>
            <person name="Grzebelus E."/>
            <person name="Grzebelus D."/>
            <person name="Ashrafi H."/>
            <person name="Zheng Z."/>
            <person name="Cheng S."/>
            <person name="Spooner D."/>
            <person name="Van Deynze A."/>
            <person name="Simon P."/>
        </authorList>
    </citation>
    <scope>NUCLEOTIDE SEQUENCE [LARGE SCALE GENOMIC DNA]</scope>
    <source>
        <tissue evidence="1">Leaf</tissue>
    </source>
</reference>
<sequence>MQFCLYGCKLCGWGEVDFVRLDRSTSPFFNFSKPETTATRWNRVSRVLPRCESTEIGSSAVQVFSRSMPG</sequence>
<evidence type="ECO:0000313" key="1">
    <source>
        <dbReference type="EMBL" id="KZM83268.1"/>
    </source>
</evidence>
<evidence type="ECO:0000313" key="2">
    <source>
        <dbReference type="EMBL" id="WOH16269.1"/>
    </source>
</evidence>
<proteinExistence type="predicted"/>
<dbReference type="AlphaFoldDB" id="A0A175YJE6"/>
<name>A0A175YJE6_DAUCS</name>
<reference evidence="2" key="2">
    <citation type="submission" date="2022-03" db="EMBL/GenBank/DDBJ databases">
        <title>Draft title - Genomic analysis of global carrot germplasm unveils the trajectory of domestication and the origin of high carotenoid orange carrot.</title>
        <authorList>
            <person name="Iorizzo M."/>
            <person name="Ellison S."/>
            <person name="Senalik D."/>
            <person name="Macko-Podgorni A."/>
            <person name="Grzebelus D."/>
            <person name="Bostan H."/>
            <person name="Rolling W."/>
            <person name="Curaba J."/>
            <person name="Simon P."/>
        </authorList>
    </citation>
    <scope>NUCLEOTIDE SEQUENCE</scope>
    <source>
        <tissue evidence="2">Leaf</tissue>
    </source>
</reference>
<dbReference type="EMBL" id="CP093351">
    <property type="protein sequence ID" value="WOH16269.1"/>
    <property type="molecule type" value="Genomic_DNA"/>
</dbReference>
<protein>
    <submittedName>
        <fullName evidence="1">Uncharacterized protein</fullName>
    </submittedName>
</protein>